<proteinExistence type="predicted"/>
<accession>A0ABD3LLE7</accession>
<dbReference type="Pfam" id="PF00646">
    <property type="entry name" value="F-box"/>
    <property type="match status" value="1"/>
</dbReference>
<sequence length="329" mass="37565">MANWEELPRELLELIAQRLAIEDFLAFGGVCTSWRSAATKEMYDAKSKAPWPVTSTYKQMPEFCSPSRGRIYPVKSPGTRARTLSPRGWMLLSNWDLGFRIFNLVSRVSIELPAMDRLFSRSFLTVEQQGHKIDKIALSSSPSLSRSYAVMIAYHYDFGVPWLALHRSGEDAWRGVSPATFLRLIEVLQLIYYDGPFRESRMESRLVLGQKFEGRPYLVECSGSLLVAWETRGAEGIRFRVFEVDLEKGTQEEVESLGKASLFLNDNSSFSMEFDATSCVPGFKPNHVYFTDYADEKKKKIYSMENGKVETYSDATGLRHAGQWFQPDF</sequence>
<reference evidence="2 3" key="1">
    <citation type="submission" date="2024-11" db="EMBL/GenBank/DDBJ databases">
        <title>Chromosome-level genome assembly of Eucalyptus globulus Labill. provides insights into its genome evolution.</title>
        <authorList>
            <person name="Li X."/>
        </authorList>
    </citation>
    <scope>NUCLEOTIDE SEQUENCE [LARGE SCALE GENOMIC DNA]</scope>
    <source>
        <strain evidence="2">CL2024</strain>
        <tissue evidence="2">Fresh tender leaves</tissue>
    </source>
</reference>
<evidence type="ECO:0000313" key="3">
    <source>
        <dbReference type="Proteomes" id="UP001634007"/>
    </source>
</evidence>
<name>A0ABD3LLE7_EUCGL</name>
<organism evidence="2 3">
    <name type="scientific">Eucalyptus globulus</name>
    <name type="common">Tasmanian blue gum</name>
    <dbReference type="NCBI Taxonomy" id="34317"/>
    <lineage>
        <taxon>Eukaryota</taxon>
        <taxon>Viridiplantae</taxon>
        <taxon>Streptophyta</taxon>
        <taxon>Embryophyta</taxon>
        <taxon>Tracheophyta</taxon>
        <taxon>Spermatophyta</taxon>
        <taxon>Magnoliopsida</taxon>
        <taxon>eudicotyledons</taxon>
        <taxon>Gunneridae</taxon>
        <taxon>Pentapetalae</taxon>
        <taxon>rosids</taxon>
        <taxon>malvids</taxon>
        <taxon>Myrtales</taxon>
        <taxon>Myrtaceae</taxon>
        <taxon>Myrtoideae</taxon>
        <taxon>Eucalypteae</taxon>
        <taxon>Eucalyptus</taxon>
    </lineage>
</organism>
<evidence type="ECO:0000259" key="1">
    <source>
        <dbReference type="SMART" id="SM00256"/>
    </source>
</evidence>
<protein>
    <recommendedName>
        <fullName evidence="1">F-box domain-containing protein</fullName>
    </recommendedName>
</protein>
<dbReference type="EMBL" id="JBJKBG010000002">
    <property type="protein sequence ID" value="KAL3752267.1"/>
    <property type="molecule type" value="Genomic_DNA"/>
</dbReference>
<dbReference type="SUPFAM" id="SSF81383">
    <property type="entry name" value="F-box domain"/>
    <property type="match status" value="1"/>
</dbReference>
<gene>
    <name evidence="2" type="ORF">ACJRO7_012991</name>
</gene>
<dbReference type="Gene3D" id="1.20.1280.50">
    <property type="match status" value="1"/>
</dbReference>
<dbReference type="InterPro" id="IPR001810">
    <property type="entry name" value="F-box_dom"/>
</dbReference>
<dbReference type="SMART" id="SM00256">
    <property type="entry name" value="FBOX"/>
    <property type="match status" value="1"/>
</dbReference>
<keyword evidence="3" id="KW-1185">Reference proteome</keyword>
<dbReference type="InterPro" id="IPR050942">
    <property type="entry name" value="F-box_BR-signaling"/>
</dbReference>
<dbReference type="Proteomes" id="UP001634007">
    <property type="component" value="Unassembled WGS sequence"/>
</dbReference>
<evidence type="ECO:0000313" key="2">
    <source>
        <dbReference type="EMBL" id="KAL3752267.1"/>
    </source>
</evidence>
<dbReference type="PANTHER" id="PTHR44259">
    <property type="entry name" value="OS07G0183000 PROTEIN-RELATED"/>
    <property type="match status" value="1"/>
</dbReference>
<feature type="domain" description="F-box" evidence="1">
    <location>
        <begin position="7"/>
        <end position="47"/>
    </location>
</feature>
<comment type="caution">
    <text evidence="2">The sequence shown here is derived from an EMBL/GenBank/DDBJ whole genome shotgun (WGS) entry which is preliminary data.</text>
</comment>
<dbReference type="AlphaFoldDB" id="A0ABD3LLE7"/>
<dbReference type="Pfam" id="PF03478">
    <property type="entry name" value="Beta-prop_KIB1-4"/>
    <property type="match status" value="1"/>
</dbReference>
<dbReference type="PANTHER" id="PTHR44259:SF65">
    <property type="entry name" value="F-BOX DOMAIN-CONTAINING PROTEIN"/>
    <property type="match status" value="1"/>
</dbReference>
<dbReference type="InterPro" id="IPR036047">
    <property type="entry name" value="F-box-like_dom_sf"/>
</dbReference>
<dbReference type="InterPro" id="IPR005174">
    <property type="entry name" value="KIB1-4_b-propeller"/>
</dbReference>